<keyword evidence="8" id="KW-1185">Reference proteome</keyword>
<organism evidence="7 8">
    <name type="scientific">Dictyobacter vulcani</name>
    <dbReference type="NCBI Taxonomy" id="2607529"/>
    <lineage>
        <taxon>Bacteria</taxon>
        <taxon>Bacillati</taxon>
        <taxon>Chloroflexota</taxon>
        <taxon>Ktedonobacteria</taxon>
        <taxon>Ktedonobacterales</taxon>
        <taxon>Dictyobacteraceae</taxon>
        <taxon>Dictyobacter</taxon>
    </lineage>
</organism>
<feature type="transmembrane region" description="Helical" evidence="6">
    <location>
        <begin position="59"/>
        <end position="79"/>
    </location>
</feature>
<accession>A0A5J4KP91</accession>
<feature type="transmembrane region" description="Helical" evidence="6">
    <location>
        <begin position="248"/>
        <end position="272"/>
    </location>
</feature>
<dbReference type="InterPro" id="IPR050367">
    <property type="entry name" value="APC_superfamily"/>
</dbReference>
<evidence type="ECO:0000256" key="4">
    <source>
        <dbReference type="ARBA" id="ARBA00022989"/>
    </source>
</evidence>
<feature type="transmembrane region" description="Helical" evidence="6">
    <location>
        <begin position="349"/>
        <end position="370"/>
    </location>
</feature>
<dbReference type="Gene3D" id="1.20.1740.10">
    <property type="entry name" value="Amino acid/polyamine transporter I"/>
    <property type="match status" value="1"/>
</dbReference>
<dbReference type="Pfam" id="PF13520">
    <property type="entry name" value="AA_permease_2"/>
    <property type="match status" value="1"/>
</dbReference>
<name>A0A5J4KP91_9CHLR</name>
<feature type="transmembrane region" description="Helical" evidence="6">
    <location>
        <begin position="490"/>
        <end position="509"/>
    </location>
</feature>
<feature type="transmembrane region" description="Helical" evidence="6">
    <location>
        <begin position="209"/>
        <end position="228"/>
    </location>
</feature>
<evidence type="ECO:0000313" key="8">
    <source>
        <dbReference type="Proteomes" id="UP000326912"/>
    </source>
</evidence>
<dbReference type="EMBL" id="BKZW01000004">
    <property type="protein sequence ID" value="GER91548.1"/>
    <property type="molecule type" value="Genomic_DNA"/>
</dbReference>
<proteinExistence type="predicted"/>
<dbReference type="GO" id="GO:0005886">
    <property type="term" value="C:plasma membrane"/>
    <property type="evidence" value="ECO:0007669"/>
    <property type="project" value="UniProtKB-SubCell"/>
</dbReference>
<gene>
    <name evidence="7" type="ORF">KDW_57100</name>
</gene>
<evidence type="ECO:0000256" key="3">
    <source>
        <dbReference type="ARBA" id="ARBA00022692"/>
    </source>
</evidence>
<keyword evidence="5 6" id="KW-0472">Membrane</keyword>
<evidence type="ECO:0000256" key="1">
    <source>
        <dbReference type="ARBA" id="ARBA00004651"/>
    </source>
</evidence>
<dbReference type="RefSeq" id="WP_151759192.1">
    <property type="nucleotide sequence ID" value="NZ_BKZW01000004.1"/>
</dbReference>
<dbReference type="Proteomes" id="UP000326912">
    <property type="component" value="Unassembled WGS sequence"/>
</dbReference>
<evidence type="ECO:0000313" key="7">
    <source>
        <dbReference type="EMBL" id="GER91548.1"/>
    </source>
</evidence>
<evidence type="ECO:0000256" key="6">
    <source>
        <dbReference type="SAM" id="Phobius"/>
    </source>
</evidence>
<sequence>MAQESVTQNTQIAVDSHGDEHASGKNLLGPLLCWAVVFADIGTSVYYTPGILYQTVQGLAGFFVFLTMSVFILLALKYAEVTHRFPQGGGVVTVAAQAINPWFGAIGGMFILVDYFLTAAISSLSGILYLSVVFPAISGVTASVFITIGVLILLGILNWVGISESAKVSLVGAVIAFFSNIAILVTVFTHMSLPQVLALIPTMFKSHTLTPLSFLAGFAGSFLAFSGLESISQLSPVMKQPHKKVAGIALTLVVLTIGLTSPMLTIFSTLLLPEAARSEVQSAQIISLLAGKWGGPVLQTEVAISASALLIFASNTAIIGAYHVFIALSRMEFLPGVILQRNKMRGTPHISIALATGIPIIILVLVWGRINILGEMYAFGLLGAFALTCLGLDIVRYRDMKRAGSTQRSVATTRSGELANRGEEHKATEVHDLMKSNVQPAVMTTSGGVGGQVSEVEEASTLWFKINFVLGIITTILVVIAWSTNLVTKPLATAFGTGVTLLGMSIAYYNHRRHQKEGKVPVPVVVTQIRDTYPDNTLAVLTAGNPHNGAVIRAAINNADSQKPVIFLYLAGKQQRATAPRMMEIIDPYLDDQQAKDTFSKAEALAIKGKVPNRTYVYLMEEPELATQIWQSIHPRDTLVAIEDDAQFKDINPDRVRYELTPEGKVAHLLKRW</sequence>
<feature type="transmembrane region" description="Helical" evidence="6">
    <location>
        <begin position="168"/>
        <end position="189"/>
    </location>
</feature>
<evidence type="ECO:0000256" key="5">
    <source>
        <dbReference type="ARBA" id="ARBA00023136"/>
    </source>
</evidence>
<feature type="transmembrane region" description="Helical" evidence="6">
    <location>
        <begin position="127"/>
        <end position="156"/>
    </location>
</feature>
<feature type="transmembrane region" description="Helical" evidence="6">
    <location>
        <begin position="99"/>
        <end position="121"/>
    </location>
</feature>
<comment type="subcellular location">
    <subcellularLocation>
        <location evidence="1">Cell membrane</location>
        <topology evidence="1">Multi-pass membrane protein</topology>
    </subcellularLocation>
</comment>
<dbReference type="InterPro" id="IPR002293">
    <property type="entry name" value="AA/rel_permease1"/>
</dbReference>
<dbReference type="PANTHER" id="PTHR42770">
    <property type="entry name" value="AMINO ACID TRANSPORTER-RELATED"/>
    <property type="match status" value="1"/>
</dbReference>
<feature type="transmembrane region" description="Helical" evidence="6">
    <location>
        <begin position="376"/>
        <end position="395"/>
    </location>
</feature>
<dbReference type="AlphaFoldDB" id="A0A5J4KP91"/>
<keyword evidence="4 6" id="KW-1133">Transmembrane helix</keyword>
<dbReference type="GO" id="GO:0022857">
    <property type="term" value="F:transmembrane transporter activity"/>
    <property type="evidence" value="ECO:0007669"/>
    <property type="project" value="InterPro"/>
</dbReference>
<feature type="transmembrane region" description="Helical" evidence="6">
    <location>
        <begin position="27"/>
        <end position="47"/>
    </location>
</feature>
<keyword evidence="3 6" id="KW-0812">Transmembrane</keyword>
<comment type="caution">
    <text evidence="7">The sequence shown here is derived from an EMBL/GenBank/DDBJ whole genome shotgun (WGS) entry which is preliminary data.</text>
</comment>
<feature type="transmembrane region" description="Helical" evidence="6">
    <location>
        <begin position="462"/>
        <end position="484"/>
    </location>
</feature>
<keyword evidence="2" id="KW-1003">Cell membrane</keyword>
<evidence type="ECO:0008006" key="9">
    <source>
        <dbReference type="Google" id="ProtNLM"/>
    </source>
</evidence>
<feature type="transmembrane region" description="Helical" evidence="6">
    <location>
        <begin position="302"/>
        <end position="328"/>
    </location>
</feature>
<dbReference type="PANTHER" id="PTHR42770:SF7">
    <property type="entry name" value="MEMBRANE PROTEIN"/>
    <property type="match status" value="1"/>
</dbReference>
<reference evidence="7 8" key="1">
    <citation type="submission" date="2019-10" db="EMBL/GenBank/DDBJ databases">
        <title>Dictyobacter vulcani sp. nov., within the class Ktedonobacteria, isolated from soil of volcanic Mt. Zao.</title>
        <authorList>
            <person name="Zheng Y."/>
            <person name="Wang C.M."/>
            <person name="Sakai Y."/>
            <person name="Abe K."/>
            <person name="Yokota A."/>
            <person name="Yabe S."/>
        </authorList>
    </citation>
    <scope>NUCLEOTIDE SEQUENCE [LARGE SCALE GENOMIC DNA]</scope>
    <source>
        <strain evidence="7 8">W12</strain>
    </source>
</reference>
<evidence type="ECO:0000256" key="2">
    <source>
        <dbReference type="ARBA" id="ARBA00022475"/>
    </source>
</evidence>
<protein>
    <recommendedName>
        <fullName evidence="9">Amino acid permease</fullName>
    </recommendedName>
</protein>